<feature type="domain" description="RNA 2-O ribose methyltransferase substrate binding" evidence="3">
    <location>
        <begin position="2"/>
        <end position="79"/>
    </location>
</feature>
<dbReference type="SUPFAM" id="SSF75217">
    <property type="entry name" value="alpha/beta knot"/>
    <property type="match status" value="1"/>
</dbReference>
<dbReference type="InterPro" id="IPR029026">
    <property type="entry name" value="tRNA_m1G_MTases_N"/>
</dbReference>
<dbReference type="Gene3D" id="3.30.1330.30">
    <property type="match status" value="1"/>
</dbReference>
<dbReference type="PANTHER" id="PTHR46429:SF1">
    <property type="entry name" value="23S RRNA (GUANOSINE-2'-O-)-METHYLTRANSFERASE RLMB"/>
    <property type="match status" value="1"/>
</dbReference>
<dbReference type="Gene3D" id="3.40.1280.10">
    <property type="match status" value="1"/>
</dbReference>
<dbReference type="SMART" id="SM00967">
    <property type="entry name" value="SpoU_sub_bind"/>
    <property type="match status" value="1"/>
</dbReference>
<dbReference type="SUPFAM" id="SSF55315">
    <property type="entry name" value="L30e-like"/>
    <property type="match status" value="1"/>
</dbReference>
<dbReference type="EC" id="2.1.1.185" evidence="4"/>
<dbReference type="EMBL" id="CP002959">
    <property type="protein sequence ID" value="AFM11276.1"/>
    <property type="molecule type" value="Genomic_DNA"/>
</dbReference>
<dbReference type="HOGENOM" id="CLU_021322_0_1_12"/>
<protein>
    <submittedName>
        <fullName evidence="4">23S rRNA Gm-2251 2'-O-methyltransferase</fullName>
        <ecNumber evidence="4">2.1.1.185</ecNumber>
    </submittedName>
</protein>
<dbReference type="GO" id="GO:0006396">
    <property type="term" value="P:RNA processing"/>
    <property type="evidence" value="ECO:0007669"/>
    <property type="project" value="InterPro"/>
</dbReference>
<dbReference type="Pfam" id="PF00588">
    <property type="entry name" value="SpoU_methylase"/>
    <property type="match status" value="1"/>
</dbReference>
<gene>
    <name evidence="4" type="ordered locus">Turpa_0624</name>
</gene>
<dbReference type="AlphaFoldDB" id="I4B1W9"/>
<keyword evidence="5" id="KW-1185">Reference proteome</keyword>
<dbReference type="InterPro" id="IPR029064">
    <property type="entry name" value="Ribosomal_eL30-like_sf"/>
</dbReference>
<dbReference type="GO" id="GO:0008173">
    <property type="term" value="F:RNA methyltransferase activity"/>
    <property type="evidence" value="ECO:0007669"/>
    <property type="project" value="InterPro"/>
</dbReference>
<evidence type="ECO:0000313" key="5">
    <source>
        <dbReference type="Proteomes" id="UP000006048"/>
    </source>
</evidence>
<accession>I4B1W9</accession>
<dbReference type="InterPro" id="IPR029028">
    <property type="entry name" value="Alpha/beta_knot_MTases"/>
</dbReference>
<dbReference type="GO" id="GO:0005829">
    <property type="term" value="C:cytosol"/>
    <property type="evidence" value="ECO:0007669"/>
    <property type="project" value="TreeGrafter"/>
</dbReference>
<dbReference type="Pfam" id="PF08032">
    <property type="entry name" value="SpoU_sub_bind"/>
    <property type="match status" value="1"/>
</dbReference>
<dbReference type="OrthoDB" id="9794400at2"/>
<sequence>MLVIGFHAVSDLIEKTGFAAGDKLIIARQAHDGRMQKILAKAERASVQVIRKDYGALNSIAGTKNHQGIVLEREGETDLKTFTKQDFVEAVGGIYLALDGVQDPQNLGAICRTALGLGVHGIFLPQKDSAPAGPTAIKASAGALLEIPLCFTGSIASLMQYIDDKRPEIPRVALDKTGELFAERDAADLNGTNGPVLLVVGSEHGISRLALERATHRRRLRISERLESYNVSVATALALYEITRAAKIE</sequence>
<proteinExistence type="predicted"/>
<dbReference type="RefSeq" id="WP_014801794.1">
    <property type="nucleotide sequence ID" value="NC_018020.1"/>
</dbReference>
<dbReference type="InterPro" id="IPR001537">
    <property type="entry name" value="SpoU_MeTrfase"/>
</dbReference>
<dbReference type="CDD" id="cd18103">
    <property type="entry name" value="SpoU-like_RlmB"/>
    <property type="match status" value="1"/>
</dbReference>
<evidence type="ECO:0000313" key="4">
    <source>
        <dbReference type="EMBL" id="AFM11276.1"/>
    </source>
</evidence>
<dbReference type="InterPro" id="IPR013123">
    <property type="entry name" value="SpoU_subst-bd"/>
</dbReference>
<keyword evidence="2 4" id="KW-0808">Transferase</keyword>
<evidence type="ECO:0000256" key="1">
    <source>
        <dbReference type="ARBA" id="ARBA00022603"/>
    </source>
</evidence>
<dbReference type="PANTHER" id="PTHR46429">
    <property type="entry name" value="23S RRNA (GUANOSINE-2'-O-)-METHYLTRANSFERASE RLMB"/>
    <property type="match status" value="1"/>
</dbReference>
<dbReference type="KEGG" id="tpx:Turpa_0624"/>
<evidence type="ECO:0000256" key="2">
    <source>
        <dbReference type="ARBA" id="ARBA00022679"/>
    </source>
</evidence>
<reference evidence="4 5" key="1">
    <citation type="submission" date="2012-06" db="EMBL/GenBank/DDBJ databases">
        <title>The complete chromosome of genome of Turneriella parva DSM 21527.</title>
        <authorList>
            <consortium name="US DOE Joint Genome Institute (JGI-PGF)"/>
            <person name="Lucas S."/>
            <person name="Han J."/>
            <person name="Lapidus A."/>
            <person name="Bruce D."/>
            <person name="Goodwin L."/>
            <person name="Pitluck S."/>
            <person name="Peters L."/>
            <person name="Kyrpides N."/>
            <person name="Mavromatis K."/>
            <person name="Ivanova N."/>
            <person name="Mikhailova N."/>
            <person name="Chertkov O."/>
            <person name="Detter J.C."/>
            <person name="Tapia R."/>
            <person name="Han C."/>
            <person name="Land M."/>
            <person name="Hauser L."/>
            <person name="Markowitz V."/>
            <person name="Cheng J.-F."/>
            <person name="Hugenholtz P."/>
            <person name="Woyke T."/>
            <person name="Wu D."/>
            <person name="Gronow S."/>
            <person name="Wellnitz S."/>
            <person name="Brambilla E."/>
            <person name="Klenk H.-P."/>
            <person name="Eisen J.A."/>
        </authorList>
    </citation>
    <scope>NUCLEOTIDE SEQUENCE [LARGE SCALE GENOMIC DNA]</scope>
    <source>
        <strain evidence="5">ATCC BAA-1111 / DSM 21527 / NCTC 11395 / H</strain>
    </source>
</reference>
<dbReference type="STRING" id="869212.Turpa_0624"/>
<name>I4B1W9_TURPD</name>
<organism evidence="4 5">
    <name type="scientific">Turneriella parva (strain ATCC BAA-1111 / DSM 21527 / NCTC 11395 / H)</name>
    <name type="common">Leptospira parva</name>
    <dbReference type="NCBI Taxonomy" id="869212"/>
    <lineage>
        <taxon>Bacteria</taxon>
        <taxon>Pseudomonadati</taxon>
        <taxon>Spirochaetota</taxon>
        <taxon>Spirochaetia</taxon>
        <taxon>Leptospirales</taxon>
        <taxon>Leptospiraceae</taxon>
        <taxon>Turneriella</taxon>
    </lineage>
</organism>
<dbReference type="Proteomes" id="UP000006048">
    <property type="component" value="Chromosome"/>
</dbReference>
<dbReference type="GO" id="GO:0003723">
    <property type="term" value="F:RNA binding"/>
    <property type="evidence" value="ECO:0007669"/>
    <property type="project" value="InterPro"/>
</dbReference>
<evidence type="ECO:0000259" key="3">
    <source>
        <dbReference type="SMART" id="SM00967"/>
    </source>
</evidence>
<dbReference type="GO" id="GO:0032259">
    <property type="term" value="P:methylation"/>
    <property type="evidence" value="ECO:0007669"/>
    <property type="project" value="UniProtKB-KW"/>
</dbReference>
<dbReference type="InterPro" id="IPR004441">
    <property type="entry name" value="rRNA_MeTrfase_TrmH"/>
</dbReference>
<keyword evidence="1 4" id="KW-0489">Methyltransferase</keyword>